<protein>
    <submittedName>
        <fullName evidence="2 4">Uncharacterized protein</fullName>
    </submittedName>
</protein>
<dbReference type="Gene3D" id="3.60.10.10">
    <property type="entry name" value="Endonuclease/exonuclease/phosphatase"/>
    <property type="match status" value="1"/>
</dbReference>
<name>A0A183SDM4_SCHSO</name>
<dbReference type="WBParaSite" id="SSLN_0000239201-mRNA-1">
    <property type="protein sequence ID" value="SSLN_0000239201-mRNA-1"/>
    <property type="gene ID" value="SSLN_0000239201"/>
</dbReference>
<evidence type="ECO:0000313" key="2">
    <source>
        <dbReference type="EMBL" id="VDL88707.1"/>
    </source>
</evidence>
<dbReference type="AlphaFoldDB" id="A0A183SDM4"/>
<accession>A0A183SDM4</accession>
<gene>
    <name evidence="2" type="ORF">SSLN_LOCUS2322</name>
</gene>
<feature type="region of interest" description="Disordered" evidence="1">
    <location>
        <begin position="20"/>
        <end position="44"/>
    </location>
</feature>
<evidence type="ECO:0000313" key="4">
    <source>
        <dbReference type="WBParaSite" id="SSLN_0000239201-mRNA-1"/>
    </source>
</evidence>
<dbReference type="Proteomes" id="UP000275846">
    <property type="component" value="Unassembled WGS sequence"/>
</dbReference>
<reference evidence="2 3" key="2">
    <citation type="submission" date="2018-11" db="EMBL/GenBank/DDBJ databases">
        <authorList>
            <consortium name="Pathogen Informatics"/>
        </authorList>
    </citation>
    <scope>NUCLEOTIDE SEQUENCE [LARGE SCALE GENOMIC DNA]</scope>
    <source>
        <strain evidence="2 3">NST_G2</strain>
    </source>
</reference>
<organism evidence="4">
    <name type="scientific">Schistocephalus solidus</name>
    <name type="common">Tapeworm</name>
    <dbReference type="NCBI Taxonomy" id="70667"/>
    <lineage>
        <taxon>Eukaryota</taxon>
        <taxon>Metazoa</taxon>
        <taxon>Spiralia</taxon>
        <taxon>Lophotrochozoa</taxon>
        <taxon>Platyhelminthes</taxon>
        <taxon>Cestoda</taxon>
        <taxon>Eucestoda</taxon>
        <taxon>Diphyllobothriidea</taxon>
        <taxon>Diphyllobothriidae</taxon>
        <taxon>Schistocephalus</taxon>
    </lineage>
</organism>
<dbReference type="InterPro" id="IPR036691">
    <property type="entry name" value="Endo/exonu/phosph_ase_sf"/>
</dbReference>
<keyword evidence="3" id="KW-1185">Reference proteome</keyword>
<evidence type="ECO:0000313" key="3">
    <source>
        <dbReference type="Proteomes" id="UP000275846"/>
    </source>
</evidence>
<proteinExistence type="predicted"/>
<dbReference type="EMBL" id="UYSU01032225">
    <property type="protein sequence ID" value="VDL88707.1"/>
    <property type="molecule type" value="Genomic_DNA"/>
</dbReference>
<dbReference type="SUPFAM" id="SSF56219">
    <property type="entry name" value="DNase I-like"/>
    <property type="match status" value="1"/>
</dbReference>
<sequence>MNAPVAASNWYPTLTCGSSKLVSSQRPHPGNHHDRRAKPDNLRSDRLERRTALVACEMARYKVNIAALSETRFSEQGQLEEVGAGYTIFWSGRPKAELCDAGFASAIRNDIVGSLPYLPQRINERLMSLHLLLQGDKFATIISAYASPMTSFDAVKVKFLRGPAGPAGDCAEVEFTKMPTTPTPHAPSAPVILTTTATSATRNGIPPGSPDFFCPHYARNFNSRIGLVGHLQVLCT</sequence>
<evidence type="ECO:0000256" key="1">
    <source>
        <dbReference type="SAM" id="MobiDB-lite"/>
    </source>
</evidence>
<reference evidence="4" key="1">
    <citation type="submission" date="2016-06" db="UniProtKB">
        <authorList>
            <consortium name="WormBaseParasite"/>
        </authorList>
    </citation>
    <scope>IDENTIFICATION</scope>
</reference>